<dbReference type="CDD" id="cd03674">
    <property type="entry name" value="NUDIX_Hydrolase"/>
    <property type="match status" value="1"/>
</dbReference>
<name>A0ABN0U4D6_9ACTN</name>
<gene>
    <name evidence="2" type="ORF">GCM10009539_24480</name>
</gene>
<dbReference type="Proteomes" id="UP001500967">
    <property type="component" value="Unassembled WGS sequence"/>
</dbReference>
<evidence type="ECO:0000313" key="3">
    <source>
        <dbReference type="Proteomes" id="UP001500967"/>
    </source>
</evidence>
<proteinExistence type="predicted"/>
<keyword evidence="3" id="KW-1185">Reference proteome</keyword>
<dbReference type="Gene3D" id="3.90.79.10">
    <property type="entry name" value="Nucleoside Triphosphate Pyrophosphohydrolase"/>
    <property type="match status" value="1"/>
</dbReference>
<feature type="domain" description="Nudix hydrolase" evidence="1">
    <location>
        <begin position="44"/>
        <end position="158"/>
    </location>
</feature>
<dbReference type="PROSITE" id="PS51462">
    <property type="entry name" value="NUDIX"/>
    <property type="match status" value="1"/>
</dbReference>
<dbReference type="SUPFAM" id="SSF55811">
    <property type="entry name" value="Nudix"/>
    <property type="match status" value="1"/>
</dbReference>
<comment type="caution">
    <text evidence="2">The sequence shown here is derived from an EMBL/GenBank/DDBJ whole genome shotgun (WGS) entry which is preliminary data.</text>
</comment>
<evidence type="ECO:0000259" key="1">
    <source>
        <dbReference type="PROSITE" id="PS51462"/>
    </source>
</evidence>
<evidence type="ECO:0000313" key="2">
    <source>
        <dbReference type="EMBL" id="GAA0238299.1"/>
    </source>
</evidence>
<dbReference type="Pfam" id="PF00293">
    <property type="entry name" value="NUDIX"/>
    <property type="match status" value="1"/>
</dbReference>
<organism evidence="2 3">
    <name type="scientific">Cryptosporangium japonicum</name>
    <dbReference type="NCBI Taxonomy" id="80872"/>
    <lineage>
        <taxon>Bacteria</taxon>
        <taxon>Bacillati</taxon>
        <taxon>Actinomycetota</taxon>
        <taxon>Actinomycetes</taxon>
        <taxon>Cryptosporangiales</taxon>
        <taxon>Cryptosporangiaceae</taxon>
        <taxon>Cryptosporangium</taxon>
    </lineage>
</organism>
<keyword evidence="2" id="KW-0378">Hydrolase</keyword>
<dbReference type="InterPro" id="IPR015797">
    <property type="entry name" value="NUDIX_hydrolase-like_dom_sf"/>
</dbReference>
<dbReference type="EMBL" id="BAAAGX010000009">
    <property type="protein sequence ID" value="GAA0238299.1"/>
    <property type="molecule type" value="Genomic_DNA"/>
</dbReference>
<reference evidence="2 3" key="1">
    <citation type="journal article" date="2019" name="Int. J. Syst. Evol. Microbiol.">
        <title>The Global Catalogue of Microorganisms (GCM) 10K type strain sequencing project: providing services to taxonomists for standard genome sequencing and annotation.</title>
        <authorList>
            <consortium name="The Broad Institute Genomics Platform"/>
            <consortium name="The Broad Institute Genome Sequencing Center for Infectious Disease"/>
            <person name="Wu L."/>
            <person name="Ma J."/>
        </authorList>
    </citation>
    <scope>NUCLEOTIDE SEQUENCE [LARGE SCALE GENOMIC DNA]</scope>
    <source>
        <strain evidence="2 3">JCM 10425</strain>
    </source>
</reference>
<dbReference type="InterPro" id="IPR000086">
    <property type="entry name" value="NUDIX_hydrolase_dom"/>
</dbReference>
<protein>
    <submittedName>
        <fullName evidence="2">NUDIX hydrolase</fullName>
    </submittedName>
</protein>
<accession>A0ABN0U4D6</accession>
<sequence>MPGMYADLATVLADYQPKDDVEKIDHERALTLATSADPWSRDTPRHVTASALVVDPVTRRVLLRWHARQQAWLQIGGHADPGEARPLAIALREGLEETGLTDLVPWPDTGLRHVVVVPVAAGKGEPAHEHVDVRFVLATATPDDVRPEKPDAKLEWLSVPEAIARTSEPNLREFITRVGALLTLTEGEAPA</sequence>
<dbReference type="GO" id="GO:0016787">
    <property type="term" value="F:hydrolase activity"/>
    <property type="evidence" value="ECO:0007669"/>
    <property type="project" value="UniProtKB-KW"/>
</dbReference>